<gene>
    <name evidence="1" type="ORF">CGC48_00830</name>
</gene>
<dbReference type="AlphaFoldDB" id="A0A286NTF0"/>
<organism evidence="1 2">
    <name type="scientific">Capnocytophaga cynodegmi</name>
    <dbReference type="NCBI Taxonomy" id="28189"/>
    <lineage>
        <taxon>Bacteria</taxon>
        <taxon>Pseudomonadati</taxon>
        <taxon>Bacteroidota</taxon>
        <taxon>Flavobacteriia</taxon>
        <taxon>Flavobacteriales</taxon>
        <taxon>Flavobacteriaceae</taxon>
        <taxon>Capnocytophaga</taxon>
    </lineage>
</organism>
<proteinExistence type="predicted"/>
<reference evidence="1 2" key="1">
    <citation type="journal article" date="2017" name="Genome Announc.">
        <title>Twelve Complete Reference Genomes of Clinical Isolates in the Capnocytophaga Genus.</title>
        <authorList>
            <person name="Villarma A."/>
            <person name="Gulvik C.A."/>
            <person name="Rowe L.A."/>
            <person name="Sheth M."/>
            <person name="Juieng P."/>
            <person name="Nicholson A.C."/>
            <person name="Loparev V.N."/>
            <person name="McQuiston J.R."/>
        </authorList>
    </citation>
    <scope>NUCLEOTIDE SEQUENCE [LARGE SCALE GENOMIC DNA]</scope>
    <source>
        <strain evidence="1 2">G7591</strain>
    </source>
</reference>
<dbReference type="Proteomes" id="UP000242855">
    <property type="component" value="Chromosome"/>
</dbReference>
<evidence type="ECO:0000313" key="2">
    <source>
        <dbReference type="Proteomes" id="UP000242855"/>
    </source>
</evidence>
<dbReference type="KEGG" id="ccyn:CGC48_00830"/>
<accession>A0A286NTF0</accession>
<evidence type="ECO:0000313" key="1">
    <source>
        <dbReference type="EMBL" id="ATA67289.1"/>
    </source>
</evidence>
<protein>
    <submittedName>
        <fullName evidence="1">Uncharacterized protein</fullName>
    </submittedName>
</protein>
<name>A0A286NTF0_9FLAO</name>
<dbReference type="GeneID" id="96780338"/>
<dbReference type="RefSeq" id="WP_095897397.1">
    <property type="nucleotide sequence ID" value="NZ_CP022378.1"/>
</dbReference>
<dbReference type="EMBL" id="CP022378">
    <property type="protein sequence ID" value="ATA67289.1"/>
    <property type="molecule type" value="Genomic_DNA"/>
</dbReference>
<sequence>MIQKAFLNTDRYNNNSCIVTDLDIYHKFITYSIKIFDGDDSSIALYSTISDDENDLHKLNTLIEHITNLRDSFLFMRNNKEKIFKKYKTKKEAKRFFDFLKENDNLLFEKYKVKTFRKKKKTYYYIGLK</sequence>